<keyword evidence="1" id="KW-0472">Membrane</keyword>
<sequence>MSLPHSTLKLRLRLRLREFFDPVFIFLFVISSLRLFYSRL</sequence>
<proteinExistence type="predicted"/>
<evidence type="ECO:0000313" key="2">
    <source>
        <dbReference type="EMBL" id="OMO52805.1"/>
    </source>
</evidence>
<keyword evidence="1" id="KW-1133">Transmembrane helix</keyword>
<comment type="caution">
    <text evidence="2">The sequence shown here is derived from an EMBL/GenBank/DDBJ whole genome shotgun (WGS) entry which is preliminary data.</text>
</comment>
<evidence type="ECO:0000313" key="3">
    <source>
        <dbReference type="Proteomes" id="UP000188268"/>
    </source>
</evidence>
<reference evidence="2 3" key="1">
    <citation type="submission" date="2013-09" db="EMBL/GenBank/DDBJ databases">
        <title>Corchorus capsularis genome sequencing.</title>
        <authorList>
            <person name="Alam M."/>
            <person name="Haque M.S."/>
            <person name="Islam M.S."/>
            <person name="Emdad E.M."/>
            <person name="Islam M.M."/>
            <person name="Ahmed B."/>
            <person name="Halim A."/>
            <person name="Hossen Q.M.M."/>
            <person name="Hossain M.Z."/>
            <person name="Ahmed R."/>
            <person name="Khan M.M."/>
            <person name="Islam R."/>
            <person name="Rashid M.M."/>
            <person name="Khan S.A."/>
            <person name="Rahman M.S."/>
            <person name="Alam M."/>
        </authorList>
    </citation>
    <scope>NUCLEOTIDE SEQUENCE [LARGE SCALE GENOMIC DNA]</scope>
    <source>
        <strain evidence="3">cv. CVL-1</strain>
        <tissue evidence="2">Whole seedling</tissue>
    </source>
</reference>
<dbReference type="EMBL" id="AWWV01015409">
    <property type="protein sequence ID" value="OMO52805.1"/>
    <property type="molecule type" value="Genomic_DNA"/>
</dbReference>
<dbReference type="Gramene" id="OMO52805">
    <property type="protein sequence ID" value="OMO52805"/>
    <property type="gene ID" value="CCACVL1_29076"/>
</dbReference>
<feature type="transmembrane region" description="Helical" evidence="1">
    <location>
        <begin position="19"/>
        <end position="37"/>
    </location>
</feature>
<organism evidence="2 3">
    <name type="scientific">Corchorus capsularis</name>
    <name type="common">Jute</name>
    <dbReference type="NCBI Taxonomy" id="210143"/>
    <lineage>
        <taxon>Eukaryota</taxon>
        <taxon>Viridiplantae</taxon>
        <taxon>Streptophyta</taxon>
        <taxon>Embryophyta</taxon>
        <taxon>Tracheophyta</taxon>
        <taxon>Spermatophyta</taxon>
        <taxon>Magnoliopsida</taxon>
        <taxon>eudicotyledons</taxon>
        <taxon>Gunneridae</taxon>
        <taxon>Pentapetalae</taxon>
        <taxon>rosids</taxon>
        <taxon>malvids</taxon>
        <taxon>Malvales</taxon>
        <taxon>Malvaceae</taxon>
        <taxon>Grewioideae</taxon>
        <taxon>Apeibeae</taxon>
        <taxon>Corchorus</taxon>
    </lineage>
</organism>
<accession>A0A1R3G404</accession>
<keyword evidence="3" id="KW-1185">Reference proteome</keyword>
<keyword evidence="1" id="KW-0812">Transmembrane</keyword>
<protein>
    <submittedName>
        <fullName evidence="2">Uncharacterized protein</fullName>
    </submittedName>
</protein>
<gene>
    <name evidence="2" type="ORF">CCACVL1_29076</name>
</gene>
<dbReference type="Proteomes" id="UP000188268">
    <property type="component" value="Unassembled WGS sequence"/>
</dbReference>
<name>A0A1R3G404_COCAP</name>
<evidence type="ECO:0000256" key="1">
    <source>
        <dbReference type="SAM" id="Phobius"/>
    </source>
</evidence>
<dbReference type="AlphaFoldDB" id="A0A1R3G404"/>